<evidence type="ECO:0000256" key="5">
    <source>
        <dbReference type="ARBA" id="ARBA00023077"/>
    </source>
</evidence>
<evidence type="ECO:0000256" key="1">
    <source>
        <dbReference type="ARBA" id="ARBA00004571"/>
    </source>
</evidence>
<dbReference type="EMBL" id="AE017340">
    <property type="protein sequence ID" value="AAV80960.1"/>
    <property type="molecule type" value="Genomic_DNA"/>
</dbReference>
<dbReference type="OrthoDB" id="8727862at2"/>
<dbReference type="InterPro" id="IPR039426">
    <property type="entry name" value="TonB-dep_rcpt-like"/>
</dbReference>
<proteinExistence type="inferred from homology"/>
<keyword evidence="4 8" id="KW-0812">Transmembrane</keyword>
<sequence length="940" mass="103844">MKARKYRNKNSVSKKTKLSQAVQQVLLGMALSSSAYALQAQELNENDSAEKDDIEVIAVSGSYVKSLEKAVDIKRSNISFSDSIVATDIADFPEQNLAEALQRMPGVTIERNKGLGSRVNVRSLPTEFTHVSINGLATASGSGGRDVEFDIFASEIIQSVTVKKSPTAADEEGGIAGSVLISTARPFDYDETQLVASVEAAHNSISEEVDPKFSFLASDTFGDWGALVSFSRSERTNRTDSNSGIDFRPLSRWTEKSGDSQWQSDQTIAVLERDTGVVIDDPLDSDETGRAVFMNKVGDRAYLNEQEKWGATASIQYKPSNDFSLTLDAMLGGYDNTEDEYDAAAYSASSVSALERIHEYDDTTFSEYGMVVLSDVSYAATQHEFLSKENVHETDFSQLSLSLDWQLGEWTVTGLMGYSGAEKTSDRTNLKHTAYAPSRTRYTSTGGETIPSDNPDTIDMYNSPGSYLFDFYDVDLEEITDDKYAAQFDFSRGIFWDAFPALAKVQFGARYTDKSKERNLGNVQVKGPTAGDSSWSGERTLEDSELTLISDLVPGGAYLPEVEGKGGWSQVSNGYARNEFRYDGFNVPFQDNQFYRVDEEVLSIYAMADFEFNIGQFPVSLNTGVRAVDTSVLSFGYHQVQMPDGSTGYTDEPVSKKGSYTEVLPSLNMVVELSDSVLLRAAASETFIRPALGDIAYKRTVSVNEFKYFDGNPDLKPTYADQWELGVEWYLDNGGILAASYFDKTVEGVVRESLTGVVKDVTKYNDNGTLDGVYDFDVYQKVNDEGSYDVSGIELIAQFPLKALHSSLEGFGINSNYTKLDNSLTGSSDLGIPTPPPGLAETTYNFTAYYENNSFDARVSYNYKDDYVERIERSMYPVYRDAYGQVDVSLGYKINDSIKVVVEGINVTDEATKGYTMDPKFPTMYEFSGRRISLGIRGSI</sequence>
<comment type="subcellular location">
    <subcellularLocation>
        <location evidence="1 8">Cell outer membrane</location>
        <topology evidence="1 8">Multi-pass membrane protein</topology>
    </subcellularLocation>
</comment>
<dbReference type="PANTHER" id="PTHR40980:SF3">
    <property type="entry name" value="TONB-DEPENDENT RECEPTOR-LIKE BETA-BARREL DOMAIN-CONTAINING PROTEIN"/>
    <property type="match status" value="1"/>
</dbReference>
<keyword evidence="7 8" id="KW-0998">Cell outer membrane</keyword>
<dbReference type="PANTHER" id="PTHR40980">
    <property type="entry name" value="PLUG DOMAIN-CONTAINING PROTEIN"/>
    <property type="match status" value="1"/>
</dbReference>
<protein>
    <submittedName>
        <fullName evidence="13">Outer membrane protein</fullName>
    </submittedName>
</protein>
<keyword evidence="10" id="KW-0732">Signal</keyword>
<evidence type="ECO:0000256" key="4">
    <source>
        <dbReference type="ARBA" id="ARBA00022692"/>
    </source>
</evidence>
<reference evidence="13 14" key="1">
    <citation type="journal article" date="2004" name="Proc. Natl. Acad. Sci. U.S.A.">
        <title>Genome sequence of the deep-sea gamma-proteobacterium Idiomarina loihiensis reveals amino acid fermentation as a source of carbon and energy.</title>
        <authorList>
            <person name="Hou S."/>
            <person name="Saw J.H."/>
            <person name="Lee K.S."/>
            <person name="Freitas T.A."/>
            <person name="Belisle C."/>
            <person name="Kawarabayasi Y."/>
            <person name="Donachie S.P."/>
            <person name="Pikina A."/>
            <person name="Galperin M.Y."/>
            <person name="Koonin E.V."/>
            <person name="Makarova K.S."/>
            <person name="Omelchenko M.V."/>
            <person name="Sorokin A."/>
            <person name="Wolf Y.I."/>
            <person name="Li Q.X."/>
            <person name="Keum Y.S."/>
            <person name="Campbell S."/>
            <person name="Denery J."/>
            <person name="Aizawa S."/>
            <person name="Shibata S."/>
            <person name="Malahoff A."/>
            <person name="Alam M."/>
        </authorList>
    </citation>
    <scope>NUCLEOTIDE SEQUENCE [LARGE SCALE GENOMIC DNA]</scope>
    <source>
        <strain evidence="14">ATCC BAA-735 / DSM 15497 / L2-TR</strain>
    </source>
</reference>
<evidence type="ECO:0000256" key="8">
    <source>
        <dbReference type="PROSITE-ProRule" id="PRU01360"/>
    </source>
</evidence>
<dbReference type="InterPro" id="IPR012910">
    <property type="entry name" value="Plug_dom"/>
</dbReference>
<dbReference type="Pfam" id="PF07715">
    <property type="entry name" value="Plug"/>
    <property type="match status" value="1"/>
</dbReference>
<dbReference type="InterPro" id="IPR010104">
    <property type="entry name" value="TonB_rcpt_bac"/>
</dbReference>
<comment type="similarity">
    <text evidence="8 9">Belongs to the TonB-dependent receptor family.</text>
</comment>
<evidence type="ECO:0000256" key="3">
    <source>
        <dbReference type="ARBA" id="ARBA00022452"/>
    </source>
</evidence>
<evidence type="ECO:0000256" key="7">
    <source>
        <dbReference type="ARBA" id="ARBA00023237"/>
    </source>
</evidence>
<dbReference type="eggNOG" id="COG4206">
    <property type="taxonomic scope" value="Bacteria"/>
</dbReference>
<keyword evidence="6 8" id="KW-0472">Membrane</keyword>
<dbReference type="Proteomes" id="UP000001171">
    <property type="component" value="Chromosome"/>
</dbReference>
<accession>Q5QXC8</accession>
<dbReference type="GO" id="GO:0009279">
    <property type="term" value="C:cell outer membrane"/>
    <property type="evidence" value="ECO:0007669"/>
    <property type="project" value="UniProtKB-SubCell"/>
</dbReference>
<dbReference type="RefSeq" id="WP_011233380.1">
    <property type="nucleotide sequence ID" value="NC_006512.1"/>
</dbReference>
<dbReference type="GeneID" id="41335263"/>
<evidence type="ECO:0000259" key="11">
    <source>
        <dbReference type="Pfam" id="PF00593"/>
    </source>
</evidence>
<dbReference type="CDD" id="cd01347">
    <property type="entry name" value="ligand_gated_channel"/>
    <property type="match status" value="1"/>
</dbReference>
<evidence type="ECO:0000259" key="12">
    <source>
        <dbReference type="Pfam" id="PF07715"/>
    </source>
</evidence>
<dbReference type="NCBIfam" id="TIGR01782">
    <property type="entry name" value="TonB-Xanth-Caul"/>
    <property type="match status" value="1"/>
</dbReference>
<keyword evidence="3 8" id="KW-1134">Transmembrane beta strand</keyword>
<dbReference type="Pfam" id="PF00593">
    <property type="entry name" value="TonB_dep_Rec_b-barrel"/>
    <property type="match status" value="1"/>
</dbReference>
<organism evidence="13 14">
    <name type="scientific">Idiomarina loihiensis (strain ATCC BAA-735 / DSM 15497 / L2-TR)</name>
    <dbReference type="NCBI Taxonomy" id="283942"/>
    <lineage>
        <taxon>Bacteria</taxon>
        <taxon>Pseudomonadati</taxon>
        <taxon>Pseudomonadota</taxon>
        <taxon>Gammaproteobacteria</taxon>
        <taxon>Alteromonadales</taxon>
        <taxon>Idiomarinaceae</taxon>
        <taxon>Idiomarina</taxon>
    </lineage>
</organism>
<evidence type="ECO:0000256" key="10">
    <source>
        <dbReference type="SAM" id="SignalP"/>
    </source>
</evidence>
<dbReference type="STRING" id="283942.IL0117"/>
<dbReference type="HOGENOM" id="CLU_006935_2_0_6"/>
<keyword evidence="14" id="KW-1185">Reference proteome</keyword>
<evidence type="ECO:0000256" key="6">
    <source>
        <dbReference type="ARBA" id="ARBA00023136"/>
    </source>
</evidence>
<dbReference type="InterPro" id="IPR036942">
    <property type="entry name" value="Beta-barrel_TonB_sf"/>
</dbReference>
<dbReference type="AlphaFoldDB" id="Q5QXC8"/>
<dbReference type="SUPFAM" id="SSF56935">
    <property type="entry name" value="Porins"/>
    <property type="match status" value="1"/>
</dbReference>
<dbReference type="PROSITE" id="PS52016">
    <property type="entry name" value="TONB_DEPENDENT_REC_3"/>
    <property type="match status" value="1"/>
</dbReference>
<feature type="signal peptide" evidence="10">
    <location>
        <begin position="1"/>
        <end position="37"/>
    </location>
</feature>
<dbReference type="InterPro" id="IPR037066">
    <property type="entry name" value="Plug_dom_sf"/>
</dbReference>
<evidence type="ECO:0000313" key="14">
    <source>
        <dbReference type="Proteomes" id="UP000001171"/>
    </source>
</evidence>
<evidence type="ECO:0000313" key="13">
    <source>
        <dbReference type="EMBL" id="AAV80960.1"/>
    </source>
</evidence>
<gene>
    <name evidence="13" type="ordered locus">IL0117</name>
</gene>
<name>Q5QXC8_IDILO</name>
<feature type="chain" id="PRO_5004261377" evidence="10">
    <location>
        <begin position="38"/>
        <end position="940"/>
    </location>
</feature>
<feature type="domain" description="TonB-dependent receptor plug" evidence="12">
    <location>
        <begin position="82"/>
        <end position="177"/>
    </location>
</feature>
<dbReference type="InterPro" id="IPR000531">
    <property type="entry name" value="Beta-barrel_TonB"/>
</dbReference>
<dbReference type="KEGG" id="ilo:IL0117"/>
<dbReference type="Gene3D" id="2.40.170.20">
    <property type="entry name" value="TonB-dependent receptor, beta-barrel domain"/>
    <property type="match status" value="1"/>
</dbReference>
<feature type="domain" description="TonB-dependent receptor-like beta-barrel" evidence="11">
    <location>
        <begin position="435"/>
        <end position="906"/>
    </location>
</feature>
<evidence type="ECO:0000256" key="2">
    <source>
        <dbReference type="ARBA" id="ARBA00022448"/>
    </source>
</evidence>
<evidence type="ECO:0000256" key="9">
    <source>
        <dbReference type="RuleBase" id="RU003357"/>
    </source>
</evidence>
<dbReference type="Gene3D" id="2.170.130.10">
    <property type="entry name" value="TonB-dependent receptor, plug domain"/>
    <property type="match status" value="1"/>
</dbReference>
<dbReference type="eggNOG" id="COG1629">
    <property type="taxonomic scope" value="Bacteria"/>
</dbReference>
<keyword evidence="5 9" id="KW-0798">TonB box</keyword>
<keyword evidence="2 8" id="KW-0813">Transport</keyword>